<accession>A0AAU9UA18</accession>
<gene>
    <name evidence="3" type="ORF">EEDITHA_LOCUS11409</name>
</gene>
<name>A0AAU9UA18_EUPED</name>
<protein>
    <submittedName>
        <fullName evidence="3">Uncharacterized protein</fullName>
    </submittedName>
</protein>
<evidence type="ECO:0000313" key="4">
    <source>
        <dbReference type="Proteomes" id="UP001153954"/>
    </source>
</evidence>
<keyword evidence="4" id="KW-1185">Reference proteome</keyword>
<feature type="compositionally biased region" description="Polar residues" evidence="2">
    <location>
        <begin position="680"/>
        <end position="692"/>
    </location>
</feature>
<feature type="coiled-coil region" evidence="1">
    <location>
        <begin position="135"/>
        <end position="162"/>
    </location>
</feature>
<feature type="coiled-coil region" evidence="1">
    <location>
        <begin position="59"/>
        <end position="93"/>
    </location>
</feature>
<organism evidence="3 4">
    <name type="scientific">Euphydryas editha</name>
    <name type="common">Edith's checkerspot</name>
    <dbReference type="NCBI Taxonomy" id="104508"/>
    <lineage>
        <taxon>Eukaryota</taxon>
        <taxon>Metazoa</taxon>
        <taxon>Ecdysozoa</taxon>
        <taxon>Arthropoda</taxon>
        <taxon>Hexapoda</taxon>
        <taxon>Insecta</taxon>
        <taxon>Pterygota</taxon>
        <taxon>Neoptera</taxon>
        <taxon>Endopterygota</taxon>
        <taxon>Lepidoptera</taxon>
        <taxon>Glossata</taxon>
        <taxon>Ditrysia</taxon>
        <taxon>Papilionoidea</taxon>
        <taxon>Nymphalidae</taxon>
        <taxon>Nymphalinae</taxon>
        <taxon>Euphydryas</taxon>
    </lineage>
</organism>
<dbReference type="EMBL" id="CAKOGL010000016">
    <property type="protein sequence ID" value="CAH2096023.1"/>
    <property type="molecule type" value="Genomic_DNA"/>
</dbReference>
<evidence type="ECO:0000313" key="3">
    <source>
        <dbReference type="EMBL" id="CAH2096023.1"/>
    </source>
</evidence>
<feature type="region of interest" description="Disordered" evidence="2">
    <location>
        <begin position="673"/>
        <end position="694"/>
    </location>
</feature>
<reference evidence="3" key="1">
    <citation type="submission" date="2022-03" db="EMBL/GenBank/DDBJ databases">
        <authorList>
            <person name="Tunstrom K."/>
        </authorList>
    </citation>
    <scope>NUCLEOTIDE SEQUENCE</scope>
</reference>
<evidence type="ECO:0000256" key="1">
    <source>
        <dbReference type="SAM" id="Coils"/>
    </source>
</evidence>
<comment type="caution">
    <text evidence="3">The sequence shown here is derived from an EMBL/GenBank/DDBJ whole genome shotgun (WGS) entry which is preliminary data.</text>
</comment>
<dbReference type="Proteomes" id="UP001153954">
    <property type="component" value="Unassembled WGS sequence"/>
</dbReference>
<dbReference type="AlphaFoldDB" id="A0AAU9UA18"/>
<sequence>MAESNDVQTLEKISTEVDESQFKIILSSQCIKAQSYLVDKLRKQSEQQTQVCNFISNGNLKLETEIKIAEQEVKSLQNALDTIKTANVDLKKELLVAKEKKLAIIERVNNGIKKYKELWTASKKRYESIPFIQHYLQTKDKCKTLQDNILKLTNETQKLRNDINIRKRELIILDRKYIIELANFMVHERPQILQHIQEKSSKVVELLNDIQKITKEYNTISKIVVKSTPITLNENNKNKEMSVLIEDSWPNLTTNIDNAMLPKLQLRNIDLDILSIKLNQIKKVDSQNAFKRTESEQTLVSEPIPIKKIRSDETVKDVYTSSYFESPKKIITDIQTTECHRKSYSEKKLIHILEDIKLDSVETNNIVSNVEPSSLKNVDVINADVQKETINSKKYIQQEVNAPKENENIEVTDFNKNQSQSIIIPPTQFLDLSPNSQERKDTFDTVVSFRSANIVIDLEKSQEDENDIKDNKNNQLNISTASEDSYIKIKEIIFKKHNLDLSPQFTYTKNSSISMRPETHTVTSKFFLEKSTDNIFDNTNKVQVMEIEDHPVEKDSQHLEDQDVKNDEAKSTMNNQNTIDKAQKDIPVAGFLFTHGPQGIPDSLNISTSTTGYDEADTDYPTCIDSSLLLSPKADIQLPDTNDNNQQVLSQEVPNFLSGIRKTGFSFFAKSSTENRSDTSEQNQNGNFTFSFGGNEKKNRGGFFSMFH</sequence>
<evidence type="ECO:0000256" key="2">
    <source>
        <dbReference type="SAM" id="MobiDB-lite"/>
    </source>
</evidence>
<proteinExistence type="predicted"/>
<keyword evidence="1" id="KW-0175">Coiled coil</keyword>